<organism evidence="2 3">
    <name type="scientific">Brotonthovivens ammoniilytica</name>
    <dbReference type="NCBI Taxonomy" id="2981725"/>
    <lineage>
        <taxon>Bacteria</taxon>
        <taxon>Bacillati</taxon>
        <taxon>Bacillota</taxon>
        <taxon>Clostridia</taxon>
        <taxon>Lachnospirales</taxon>
        <taxon>Lachnospiraceae</taxon>
        <taxon>Brotonthovivens</taxon>
    </lineage>
</organism>
<dbReference type="CDD" id="cd14849">
    <property type="entry name" value="DD-dipeptidase_VanXYc"/>
    <property type="match status" value="1"/>
</dbReference>
<reference evidence="2 3" key="1">
    <citation type="journal article" date="2021" name="ISME Commun">
        <title>Automated analysis of genomic sequences facilitates high-throughput and comprehensive description of bacteria.</title>
        <authorList>
            <person name="Hitch T.C.A."/>
        </authorList>
    </citation>
    <scope>NUCLEOTIDE SEQUENCE [LARGE SCALE GENOMIC DNA]</scope>
    <source>
        <strain evidence="2 3">Sanger_109</strain>
    </source>
</reference>
<protein>
    <submittedName>
        <fullName evidence="2">M15 family metallopeptidase</fullName>
    </submittedName>
</protein>
<sequence>MKQSFYLQLVNPAHPALMIPEDTELLPAHPDYPDILLETKAAKALQALLTRLDAFDKIVPVSGFRTMQEQRMIWKQSMKDNGYLFTRQYVALPGCSEHQTGLAIDLAANIPDIDFICPDFPSSGIYGRFRLLAASYGFILRYPEGKEHITKISEEPWHFRYVGVPYAEEITRRGIVLEEYLSLDERIVS</sequence>
<dbReference type="PANTHER" id="PTHR34385:SF1">
    <property type="entry name" value="PEPTIDOGLYCAN L-ALANYL-D-GLUTAMATE ENDOPEPTIDASE CWLK"/>
    <property type="match status" value="1"/>
</dbReference>
<dbReference type="PANTHER" id="PTHR34385">
    <property type="entry name" value="D-ALANYL-D-ALANINE CARBOXYPEPTIDASE"/>
    <property type="match status" value="1"/>
</dbReference>
<proteinExistence type="predicted"/>
<name>A0ABT2TMS5_9FIRM</name>
<dbReference type="InterPro" id="IPR003709">
    <property type="entry name" value="VanY-like_core_dom"/>
</dbReference>
<dbReference type="InterPro" id="IPR009045">
    <property type="entry name" value="Zn_M74/Hedgehog-like"/>
</dbReference>
<keyword evidence="3" id="KW-1185">Reference proteome</keyword>
<gene>
    <name evidence="2" type="ORF">OCV88_14505</name>
</gene>
<dbReference type="Pfam" id="PF02557">
    <property type="entry name" value="VanY"/>
    <property type="match status" value="1"/>
</dbReference>
<evidence type="ECO:0000313" key="2">
    <source>
        <dbReference type="EMBL" id="MCU6763524.1"/>
    </source>
</evidence>
<dbReference type="SUPFAM" id="SSF55166">
    <property type="entry name" value="Hedgehog/DD-peptidase"/>
    <property type="match status" value="1"/>
</dbReference>
<comment type="caution">
    <text evidence="2">The sequence shown here is derived from an EMBL/GenBank/DDBJ whole genome shotgun (WGS) entry which is preliminary data.</text>
</comment>
<accession>A0ABT2TMS5</accession>
<dbReference type="InterPro" id="IPR052179">
    <property type="entry name" value="DD-CPase-like"/>
</dbReference>
<dbReference type="Proteomes" id="UP001652442">
    <property type="component" value="Unassembled WGS sequence"/>
</dbReference>
<dbReference type="EMBL" id="JAOQJQ010000008">
    <property type="protein sequence ID" value="MCU6763524.1"/>
    <property type="molecule type" value="Genomic_DNA"/>
</dbReference>
<dbReference type="Gene3D" id="3.30.1380.10">
    <property type="match status" value="1"/>
</dbReference>
<dbReference type="RefSeq" id="WP_158426169.1">
    <property type="nucleotide sequence ID" value="NZ_JAOQJQ010000008.1"/>
</dbReference>
<evidence type="ECO:0000313" key="3">
    <source>
        <dbReference type="Proteomes" id="UP001652442"/>
    </source>
</evidence>
<evidence type="ECO:0000259" key="1">
    <source>
        <dbReference type="Pfam" id="PF02557"/>
    </source>
</evidence>
<feature type="domain" description="D-alanyl-D-alanine carboxypeptidase-like core" evidence="1">
    <location>
        <begin position="36"/>
        <end position="163"/>
    </location>
</feature>